<evidence type="ECO:0000313" key="8">
    <source>
        <dbReference type="Proteomes" id="UP001318682"/>
    </source>
</evidence>
<keyword evidence="2" id="KW-1003">Cell membrane</keyword>
<dbReference type="PANTHER" id="PTHR33529">
    <property type="entry name" value="SLR0882 PROTEIN-RELATED"/>
    <property type="match status" value="1"/>
</dbReference>
<evidence type="ECO:0000256" key="6">
    <source>
        <dbReference type="SAM" id="Phobius"/>
    </source>
</evidence>
<evidence type="ECO:0000256" key="5">
    <source>
        <dbReference type="ARBA" id="ARBA00023136"/>
    </source>
</evidence>
<protein>
    <recommendedName>
        <fullName evidence="9">Lipopolysaccharide export system permease protein LptF</fullName>
    </recommendedName>
</protein>
<accession>A0ABZ2BUM0</accession>
<feature type="transmembrane region" description="Helical" evidence="6">
    <location>
        <begin position="100"/>
        <end position="122"/>
    </location>
</feature>
<feature type="transmembrane region" description="Helical" evidence="6">
    <location>
        <begin position="61"/>
        <end position="79"/>
    </location>
</feature>
<feature type="transmembrane region" description="Helical" evidence="6">
    <location>
        <begin position="12"/>
        <end position="30"/>
    </location>
</feature>
<evidence type="ECO:0000256" key="3">
    <source>
        <dbReference type="ARBA" id="ARBA00022692"/>
    </source>
</evidence>
<evidence type="ECO:0000256" key="1">
    <source>
        <dbReference type="ARBA" id="ARBA00004651"/>
    </source>
</evidence>
<keyword evidence="8" id="KW-1185">Reference proteome</keyword>
<evidence type="ECO:0000256" key="4">
    <source>
        <dbReference type="ARBA" id="ARBA00022989"/>
    </source>
</evidence>
<comment type="subcellular location">
    <subcellularLocation>
        <location evidence="1">Cell membrane</location>
        <topology evidence="1">Multi-pass membrane protein</topology>
    </subcellularLocation>
</comment>
<dbReference type="InterPro" id="IPR005495">
    <property type="entry name" value="LptG/LptF_permease"/>
</dbReference>
<dbReference type="Pfam" id="PF03739">
    <property type="entry name" value="LptF_LptG"/>
    <property type="match status" value="1"/>
</dbReference>
<keyword evidence="5 6" id="KW-0472">Membrane</keyword>
<evidence type="ECO:0000313" key="7">
    <source>
        <dbReference type="EMBL" id="WVX48867.1"/>
    </source>
</evidence>
<dbReference type="InterPro" id="IPR030922">
    <property type="entry name" value="LptF"/>
</dbReference>
<sequence length="379" mass="42256">MVSRIDRYVLSQLLVLFGFFSLVLVAVFWINRAVILFDRLISDGQSALVFLEFTALGLPKLITTVLPISAFAATVYVTNRLNNESELTVMQATGSSPFRLARPVLIFGVIVFLMSSVLHHLLLPLALDQLGEREAEISQNATSRLLTEGTFLHPSKSVTFYAGTITEEGVLRDVFLSDGRKPEEGVIYTANEAYLIRNQDTTTLIMLDGVVQRISKVTNRLATANFQDFSFDISTLVQNDTANGLIARNMITPDLMEPWEVLSRRTAQPEGHLVEEFHSRFAEPLFCIVAALIGFTTLIVGGYSRFGVWREVVIAFGLLLLINGARSTLQNPVRDDLRLWPLLYAPVLFGAVLAFLMLWYVARPKGRRRPTAPSTEVTT</sequence>
<proteinExistence type="predicted"/>
<dbReference type="NCBIfam" id="TIGR04407">
    <property type="entry name" value="LptF_YjgP"/>
    <property type="match status" value="1"/>
</dbReference>
<dbReference type="EMBL" id="CP143423">
    <property type="protein sequence ID" value="WVX48867.1"/>
    <property type="molecule type" value="Genomic_DNA"/>
</dbReference>
<keyword evidence="4 6" id="KW-1133">Transmembrane helix</keyword>
<name>A0ABZ2BUM0_9RHOB</name>
<reference evidence="8" key="1">
    <citation type="submission" date="2024-01" db="EMBL/GenBank/DDBJ databases">
        <title>Roseobacter fucihabitans sp. nov., isolated from the brown alga Fucus spiralis.</title>
        <authorList>
            <person name="Hahnke S."/>
            <person name="Berger M."/>
            <person name="Schlingloff A."/>
            <person name="Athale I."/>
            <person name="Neumann-Schaal M."/>
            <person name="Adenaya A."/>
            <person name="Poehlein A."/>
            <person name="Daniel R."/>
            <person name="Pertersen J."/>
            <person name="Brinkhoff T."/>
        </authorList>
    </citation>
    <scope>NUCLEOTIDE SEQUENCE [LARGE SCALE GENOMIC DNA]</scope>
    <source>
        <strain evidence="8">B14</strain>
    </source>
</reference>
<gene>
    <name evidence="7" type="ORF">ROLI_019500</name>
</gene>
<dbReference type="Proteomes" id="UP001318682">
    <property type="component" value="Chromosome"/>
</dbReference>
<feature type="transmembrane region" description="Helical" evidence="6">
    <location>
        <begin position="312"/>
        <end position="329"/>
    </location>
</feature>
<dbReference type="PANTHER" id="PTHR33529:SF6">
    <property type="entry name" value="YJGP_YJGQ FAMILY PERMEASE"/>
    <property type="match status" value="1"/>
</dbReference>
<feature type="transmembrane region" description="Helical" evidence="6">
    <location>
        <begin position="341"/>
        <end position="362"/>
    </location>
</feature>
<organism evidence="7 8">
    <name type="scientific">Roseobacter fucihabitans</name>
    <dbReference type="NCBI Taxonomy" id="1537242"/>
    <lineage>
        <taxon>Bacteria</taxon>
        <taxon>Pseudomonadati</taxon>
        <taxon>Pseudomonadota</taxon>
        <taxon>Alphaproteobacteria</taxon>
        <taxon>Rhodobacterales</taxon>
        <taxon>Roseobacteraceae</taxon>
        <taxon>Roseobacter</taxon>
    </lineage>
</organism>
<feature type="transmembrane region" description="Helical" evidence="6">
    <location>
        <begin position="281"/>
        <end position="300"/>
    </location>
</feature>
<keyword evidence="3 6" id="KW-0812">Transmembrane</keyword>
<evidence type="ECO:0008006" key="9">
    <source>
        <dbReference type="Google" id="ProtNLM"/>
    </source>
</evidence>
<evidence type="ECO:0000256" key="2">
    <source>
        <dbReference type="ARBA" id="ARBA00022475"/>
    </source>
</evidence>